<feature type="binding site" evidence="11">
    <location>
        <position position="86"/>
    </location>
    <ligand>
        <name>substrate</name>
    </ligand>
</feature>
<gene>
    <name evidence="11" type="primary">aroK</name>
    <name evidence="12" type="ORF">ACFFJ8_05850</name>
</gene>
<protein>
    <recommendedName>
        <fullName evidence="3 11">Shikimate kinase</fullName>
        <shortName evidence="11">SK</shortName>
        <ecNumber evidence="3 11">2.7.1.71</ecNumber>
    </recommendedName>
</protein>
<evidence type="ECO:0000256" key="5">
    <source>
        <dbReference type="ARBA" id="ARBA00022679"/>
    </source>
</evidence>
<keyword evidence="8 11" id="KW-0067">ATP-binding</keyword>
<sequence>MNGKKMPTHIVLIGFMGTGKSTVGQLLAQRLGYAVVDMDAEIERREGRLIRDIFAEEGEGAFRKAESDTLSEILSRSEVQIIATGGGAVLAEQNREAMLSNGFVIALTADTADIIQRVGNDPARPLLQGNAADRVHKLLLERKHAYDFAHLTLNTTGLTAQQVADKIWDSWRSRG</sequence>
<dbReference type="SUPFAM" id="SSF52540">
    <property type="entry name" value="P-loop containing nucleoside triphosphate hydrolases"/>
    <property type="match status" value="1"/>
</dbReference>
<comment type="similarity">
    <text evidence="2 11">Belongs to the shikimate kinase family.</text>
</comment>
<evidence type="ECO:0000256" key="4">
    <source>
        <dbReference type="ARBA" id="ARBA00022605"/>
    </source>
</evidence>
<dbReference type="PROSITE" id="PS01128">
    <property type="entry name" value="SHIKIMATE_KINASE"/>
    <property type="match status" value="1"/>
</dbReference>
<keyword evidence="11" id="KW-0460">Magnesium</keyword>
<dbReference type="CDD" id="cd00464">
    <property type="entry name" value="SK"/>
    <property type="match status" value="1"/>
</dbReference>
<keyword evidence="7 11" id="KW-0418">Kinase</keyword>
<keyword evidence="11" id="KW-0479">Metal-binding</keyword>
<feature type="binding site" evidence="11">
    <location>
        <position position="39"/>
    </location>
    <ligand>
        <name>substrate</name>
    </ligand>
</feature>
<feature type="binding site" evidence="11">
    <location>
        <position position="142"/>
    </location>
    <ligand>
        <name>substrate</name>
    </ligand>
</feature>
<feature type="binding site" evidence="11">
    <location>
        <position position="21"/>
    </location>
    <ligand>
        <name>Mg(2+)</name>
        <dbReference type="ChEBI" id="CHEBI:18420"/>
    </ligand>
</feature>
<feature type="binding site" evidence="11">
    <location>
        <position position="124"/>
    </location>
    <ligand>
        <name>ATP</name>
        <dbReference type="ChEBI" id="CHEBI:30616"/>
    </ligand>
</feature>
<comment type="cofactor">
    <cofactor evidence="11">
        <name>Mg(2+)</name>
        <dbReference type="ChEBI" id="CHEBI:18420"/>
    </cofactor>
    <text evidence="11">Binds 1 Mg(2+) ion per subunit.</text>
</comment>
<keyword evidence="9 11" id="KW-0057">Aromatic amino acid biosynthesis</keyword>
<organism evidence="12 13">
    <name type="scientific">Paenibacillus mendelii</name>
    <dbReference type="NCBI Taxonomy" id="206163"/>
    <lineage>
        <taxon>Bacteria</taxon>
        <taxon>Bacillati</taxon>
        <taxon>Bacillota</taxon>
        <taxon>Bacilli</taxon>
        <taxon>Bacillales</taxon>
        <taxon>Paenibacillaceae</taxon>
        <taxon>Paenibacillus</taxon>
    </lineage>
</organism>
<dbReference type="InterPro" id="IPR031322">
    <property type="entry name" value="Shikimate/glucono_kinase"/>
</dbReference>
<comment type="subunit">
    <text evidence="11">Monomer.</text>
</comment>
<dbReference type="InterPro" id="IPR027417">
    <property type="entry name" value="P-loop_NTPase"/>
</dbReference>
<evidence type="ECO:0000313" key="13">
    <source>
        <dbReference type="Proteomes" id="UP001589818"/>
    </source>
</evidence>
<keyword evidence="6 11" id="KW-0547">Nucleotide-binding</keyword>
<comment type="subcellular location">
    <subcellularLocation>
        <location evidence="11">Cytoplasm</location>
    </subcellularLocation>
</comment>
<dbReference type="HAMAP" id="MF_00109">
    <property type="entry name" value="Shikimate_kinase"/>
    <property type="match status" value="1"/>
</dbReference>
<feature type="binding site" evidence="11">
    <location>
        <position position="63"/>
    </location>
    <ligand>
        <name>substrate</name>
    </ligand>
</feature>
<keyword evidence="11" id="KW-0963">Cytoplasm</keyword>
<evidence type="ECO:0000256" key="6">
    <source>
        <dbReference type="ARBA" id="ARBA00022741"/>
    </source>
</evidence>
<evidence type="ECO:0000256" key="10">
    <source>
        <dbReference type="ARBA" id="ARBA00048567"/>
    </source>
</evidence>
<dbReference type="InterPro" id="IPR023000">
    <property type="entry name" value="Shikimate_kinase_CS"/>
</dbReference>
<dbReference type="Pfam" id="PF01202">
    <property type="entry name" value="SKI"/>
    <property type="match status" value="1"/>
</dbReference>
<proteinExistence type="inferred from homology"/>
<evidence type="ECO:0000256" key="1">
    <source>
        <dbReference type="ARBA" id="ARBA00004842"/>
    </source>
</evidence>
<evidence type="ECO:0000256" key="9">
    <source>
        <dbReference type="ARBA" id="ARBA00023141"/>
    </source>
</evidence>
<dbReference type="PRINTS" id="PR01100">
    <property type="entry name" value="SHIKIMTKNASE"/>
</dbReference>
<feature type="binding site" evidence="11">
    <location>
        <begin position="17"/>
        <end position="22"/>
    </location>
    <ligand>
        <name>ATP</name>
        <dbReference type="ChEBI" id="CHEBI:30616"/>
    </ligand>
</feature>
<accession>A0ABV6J5R7</accession>
<dbReference type="GO" id="GO:0016301">
    <property type="term" value="F:kinase activity"/>
    <property type="evidence" value="ECO:0007669"/>
    <property type="project" value="UniProtKB-KW"/>
</dbReference>
<evidence type="ECO:0000256" key="2">
    <source>
        <dbReference type="ARBA" id="ARBA00006997"/>
    </source>
</evidence>
<evidence type="ECO:0000256" key="11">
    <source>
        <dbReference type="HAMAP-Rule" id="MF_00109"/>
    </source>
</evidence>
<dbReference type="EC" id="2.7.1.71" evidence="3 11"/>
<comment type="caution">
    <text evidence="11">Lacks conserved residue(s) required for the propagation of feature annotation.</text>
</comment>
<comment type="pathway">
    <text evidence="1 11">Metabolic intermediate biosynthesis; chorismate biosynthesis; chorismate from D-erythrose 4-phosphate and phosphoenolpyruvate: step 5/7.</text>
</comment>
<dbReference type="Proteomes" id="UP001589818">
    <property type="component" value="Unassembled WGS sequence"/>
</dbReference>
<dbReference type="EMBL" id="JBHLVF010000010">
    <property type="protein sequence ID" value="MFC0390892.1"/>
    <property type="molecule type" value="Genomic_DNA"/>
</dbReference>
<name>A0ABV6J5R7_9BACL</name>
<evidence type="ECO:0000256" key="8">
    <source>
        <dbReference type="ARBA" id="ARBA00022840"/>
    </source>
</evidence>
<comment type="caution">
    <text evidence="12">The sequence shown here is derived from an EMBL/GenBank/DDBJ whole genome shotgun (WGS) entry which is preliminary data.</text>
</comment>
<evidence type="ECO:0000256" key="7">
    <source>
        <dbReference type="ARBA" id="ARBA00022777"/>
    </source>
</evidence>
<dbReference type="Gene3D" id="3.40.50.300">
    <property type="entry name" value="P-loop containing nucleotide triphosphate hydrolases"/>
    <property type="match status" value="1"/>
</dbReference>
<comment type="function">
    <text evidence="11">Catalyzes the specific phosphorylation of the 3-hydroxyl group of shikimic acid using ATP as a cosubstrate.</text>
</comment>
<dbReference type="InterPro" id="IPR000623">
    <property type="entry name" value="Shikimate_kinase/TSH1"/>
</dbReference>
<keyword evidence="13" id="KW-1185">Reference proteome</keyword>
<keyword evidence="5 11" id="KW-0808">Transferase</keyword>
<dbReference type="PANTHER" id="PTHR21087">
    <property type="entry name" value="SHIKIMATE KINASE"/>
    <property type="match status" value="1"/>
</dbReference>
<evidence type="ECO:0000256" key="3">
    <source>
        <dbReference type="ARBA" id="ARBA00012154"/>
    </source>
</evidence>
<dbReference type="RefSeq" id="WP_256555287.1">
    <property type="nucleotide sequence ID" value="NZ_JANHOF010000004.1"/>
</dbReference>
<keyword evidence="4 11" id="KW-0028">Amino-acid biosynthesis</keyword>
<dbReference type="PANTHER" id="PTHR21087:SF16">
    <property type="entry name" value="SHIKIMATE KINASE 1, CHLOROPLASTIC"/>
    <property type="match status" value="1"/>
</dbReference>
<evidence type="ECO:0000313" key="12">
    <source>
        <dbReference type="EMBL" id="MFC0390892.1"/>
    </source>
</evidence>
<reference evidence="12 13" key="1">
    <citation type="submission" date="2024-09" db="EMBL/GenBank/DDBJ databases">
        <authorList>
            <person name="Sun Q."/>
            <person name="Mori K."/>
        </authorList>
    </citation>
    <scope>NUCLEOTIDE SEQUENCE [LARGE SCALE GENOMIC DNA]</scope>
    <source>
        <strain evidence="12 13">CCM 4839</strain>
    </source>
</reference>
<comment type="catalytic activity">
    <reaction evidence="10 11">
        <text>shikimate + ATP = 3-phosphoshikimate + ADP + H(+)</text>
        <dbReference type="Rhea" id="RHEA:13121"/>
        <dbReference type="ChEBI" id="CHEBI:15378"/>
        <dbReference type="ChEBI" id="CHEBI:30616"/>
        <dbReference type="ChEBI" id="CHEBI:36208"/>
        <dbReference type="ChEBI" id="CHEBI:145989"/>
        <dbReference type="ChEBI" id="CHEBI:456216"/>
        <dbReference type="EC" id="2.7.1.71"/>
    </reaction>
</comment>